<dbReference type="GO" id="GO:0003677">
    <property type="term" value="F:DNA binding"/>
    <property type="evidence" value="ECO:0007669"/>
    <property type="project" value="UniProtKB-UniRule"/>
</dbReference>
<dbReference type="CDD" id="cd18809">
    <property type="entry name" value="SF1_C_RecD"/>
    <property type="match status" value="1"/>
</dbReference>
<organism evidence="15 16">
    <name type="scientific">Arachnia propionica</name>
    <dbReference type="NCBI Taxonomy" id="1750"/>
    <lineage>
        <taxon>Bacteria</taxon>
        <taxon>Bacillati</taxon>
        <taxon>Actinomycetota</taxon>
        <taxon>Actinomycetes</taxon>
        <taxon>Propionibacteriales</taxon>
        <taxon>Propionibacteriaceae</taxon>
        <taxon>Arachnia</taxon>
    </lineage>
</organism>
<dbReference type="GO" id="GO:0000724">
    <property type="term" value="P:double-strand break repair via homologous recombination"/>
    <property type="evidence" value="ECO:0007669"/>
    <property type="project" value="UniProtKB-UniRule"/>
</dbReference>
<keyword evidence="10 11" id="KW-0413">Isomerase</keyword>
<evidence type="ECO:0000256" key="12">
    <source>
        <dbReference type="SAM" id="MobiDB-lite"/>
    </source>
</evidence>
<dbReference type="HAMAP" id="MF_01487">
    <property type="entry name" value="RecD"/>
    <property type="match status" value="1"/>
</dbReference>
<dbReference type="EC" id="5.6.2.3" evidence="11"/>
<evidence type="ECO:0000313" key="15">
    <source>
        <dbReference type="EMBL" id="VEH70585.1"/>
    </source>
</evidence>
<dbReference type="NCBIfam" id="TIGR01447">
    <property type="entry name" value="recD"/>
    <property type="match status" value="1"/>
</dbReference>
<dbReference type="PANTHER" id="PTHR43788:SF6">
    <property type="entry name" value="DNA HELICASE B"/>
    <property type="match status" value="1"/>
</dbReference>
<protein>
    <recommendedName>
        <fullName evidence="11">RecBCD enzyme subunit RecD</fullName>
        <ecNumber evidence="11">5.6.2.3</ecNumber>
    </recommendedName>
    <alternativeName>
        <fullName evidence="11">DNA 5'-3' helicase subunit RecD</fullName>
    </alternativeName>
    <alternativeName>
        <fullName evidence="11">Exonuclease V subunit RecD</fullName>
        <shortName evidence="11">ExoV subunit RecD</shortName>
    </alternativeName>
    <alternativeName>
        <fullName evidence="11">Helicase/nuclease RecBCD subunit RecD</fullName>
    </alternativeName>
</protein>
<dbReference type="Gene3D" id="3.40.50.300">
    <property type="entry name" value="P-loop containing nucleotide triphosphate hydrolases"/>
    <property type="match status" value="3"/>
</dbReference>
<accession>A0A448MZK4</accession>
<evidence type="ECO:0000256" key="6">
    <source>
        <dbReference type="ARBA" id="ARBA00022839"/>
    </source>
</evidence>
<dbReference type="GO" id="GO:0016887">
    <property type="term" value="F:ATP hydrolysis activity"/>
    <property type="evidence" value="ECO:0007669"/>
    <property type="project" value="RHEA"/>
</dbReference>
<keyword evidence="1 11" id="KW-0540">Nuclease</keyword>
<dbReference type="GO" id="GO:0008854">
    <property type="term" value="F:exodeoxyribonuclease V activity"/>
    <property type="evidence" value="ECO:0007669"/>
    <property type="project" value="InterPro"/>
</dbReference>
<keyword evidence="8 11" id="KW-0238">DNA-binding</keyword>
<keyword evidence="9 11" id="KW-0234">DNA repair</keyword>
<sequence>MRGPEVPVAATGLLRAFAEAGMIHVADFHLARRMAAYCGESDDQVLLALALTVRELRLGSVCLDLACAPELIVPGEADDGSVVEPVELPWPEPQAWAAAVAASSAVAGPGTRPRPFRLADGLLYLDRFFTEEQELAARLRHRSALPDLPSPEPPAPGPGMVPDPTQDAAVRAATRARTCVITGGPGSGKTTVVSRIIDALAPRGPVTVALTAPTGKAATRLETAVRGRLRYPERVALTAGTLHRIIGVVPGRAEHTHGALNPLPFDVVIVDETSMVSITLMSWLLEAVADSTRLVLIGDPNQLASVEAGAVLADISAAPDLITSPGGPAVVRLGGSHRNLDDVARLADSIRDGDADGCLALLERSATCTLTPYSGTESLTDLPALASDVEAAARDARGAALAGDGDRAVRALEQHRLLCAHREGSFGTGHWQQAVRRHLAATLPGYAPEVGQYPGQPLIVTRNSDVVSNGDVAVIVDSDGRLLAAVDRGGQAELLNPLLLEAAQELHAMTIHKSQGSQFERVSVILPPQGSPLLTRELLYTAVTRAESGVQLYGSPEALRKAIGTRARRASGLVRTAAPGNEKR</sequence>
<evidence type="ECO:0000259" key="13">
    <source>
        <dbReference type="Pfam" id="PF13538"/>
    </source>
</evidence>
<comment type="miscellaneous">
    <text evidence="11">In the RecBCD complex, RecB has a slow 3'-5' helicase, an exonuclease activity and loads RecA onto ssDNA, RecD has a fast 5'-3' helicase activity, while RecC stimulates the ATPase and processivity of the RecB helicase and contributes to recognition of the Chi site.</text>
</comment>
<dbReference type="Pfam" id="PF13245">
    <property type="entry name" value="AAA_19"/>
    <property type="match status" value="1"/>
</dbReference>
<dbReference type="GO" id="GO:0005524">
    <property type="term" value="F:ATP binding"/>
    <property type="evidence" value="ECO:0007669"/>
    <property type="project" value="UniProtKB-KW"/>
</dbReference>
<evidence type="ECO:0000256" key="3">
    <source>
        <dbReference type="ARBA" id="ARBA00022763"/>
    </source>
</evidence>
<comment type="similarity">
    <text evidence="11">Belongs to the RecD family.</text>
</comment>
<dbReference type="AlphaFoldDB" id="A0A448MZK4"/>
<comment type="caution">
    <text evidence="11">Lacks conserved residue(s) required for the propagation of feature annotation.</text>
</comment>
<comment type="catalytic activity">
    <reaction evidence="11">
        <text>ATP + H2O = ADP + phosphate + H(+)</text>
        <dbReference type="Rhea" id="RHEA:13065"/>
        <dbReference type="ChEBI" id="CHEBI:15377"/>
        <dbReference type="ChEBI" id="CHEBI:15378"/>
        <dbReference type="ChEBI" id="CHEBI:30616"/>
        <dbReference type="ChEBI" id="CHEBI:43474"/>
        <dbReference type="ChEBI" id="CHEBI:456216"/>
        <dbReference type="EC" id="5.6.2.3"/>
    </reaction>
</comment>
<gene>
    <name evidence="11 15" type="primary">recD</name>
    <name evidence="15" type="ORF">NCTC12967_01887</name>
</gene>
<dbReference type="InterPro" id="IPR027785">
    <property type="entry name" value="UvrD-like_helicase_C"/>
</dbReference>
<dbReference type="Proteomes" id="UP000273044">
    <property type="component" value="Chromosome"/>
</dbReference>
<feature type="compositionally biased region" description="Pro residues" evidence="12">
    <location>
        <begin position="148"/>
        <end position="161"/>
    </location>
</feature>
<evidence type="ECO:0000256" key="8">
    <source>
        <dbReference type="ARBA" id="ARBA00023125"/>
    </source>
</evidence>
<dbReference type="InterPro" id="IPR041851">
    <property type="entry name" value="RecD_N_sf"/>
</dbReference>
<keyword evidence="3 11" id="KW-0227">DNA damage</keyword>
<evidence type="ECO:0000256" key="2">
    <source>
        <dbReference type="ARBA" id="ARBA00022741"/>
    </source>
</evidence>
<dbReference type="InterPro" id="IPR027417">
    <property type="entry name" value="P-loop_NTPase"/>
</dbReference>
<dbReference type="SUPFAM" id="SSF52540">
    <property type="entry name" value="P-loop containing nucleoside triphosphate hydrolases"/>
    <property type="match status" value="1"/>
</dbReference>
<keyword evidence="5 11" id="KW-0347">Helicase</keyword>
<evidence type="ECO:0000256" key="9">
    <source>
        <dbReference type="ARBA" id="ARBA00023204"/>
    </source>
</evidence>
<dbReference type="GeneID" id="64407341"/>
<evidence type="ECO:0000256" key="10">
    <source>
        <dbReference type="ARBA" id="ARBA00023235"/>
    </source>
</evidence>
<keyword evidence="4 11" id="KW-0378">Hydrolase</keyword>
<feature type="domain" description="UvrD-like helicase C-terminal" evidence="13">
    <location>
        <begin position="506"/>
        <end position="552"/>
    </location>
</feature>
<proteinExistence type="inferred from homology"/>
<evidence type="ECO:0000256" key="1">
    <source>
        <dbReference type="ARBA" id="ARBA00022722"/>
    </source>
</evidence>
<comment type="function">
    <text evidence="11">A helicase/nuclease that prepares dsDNA breaks (DSB) for recombinational DNA repair. Binds to DSBs and unwinds DNA via a highly rapid and processive ATP-dependent bidirectional helicase activity. Unwinds dsDNA until it encounters a Chi (crossover hotspot instigator) sequence from the 3' direction. Cuts ssDNA a few nucleotides 3' to the Chi site. The properties and activities of the enzyme are changed at Chi. The Chi-altered holoenzyme produces a long 3'-ssDNA overhang and facilitates RecA-binding to the ssDNA for homologous DNA recombination and repair. Holoenzyme degrades any linearized DNA that is unable to undergo homologous recombination. In the holoenzyme this subunit has ssDNA-dependent ATPase and 5'-3' helicase activity. When added to pre-assembled RecBC greatly stimulates nuclease activity and augments holoenzyme processivity. Negatively regulates the RecA-loading ability of RecBCD.</text>
</comment>
<dbReference type="GO" id="GO:0017116">
    <property type="term" value="F:single-stranded DNA helicase activity"/>
    <property type="evidence" value="ECO:0007669"/>
    <property type="project" value="TreeGrafter"/>
</dbReference>
<dbReference type="InterPro" id="IPR049550">
    <property type="entry name" value="RecD_N"/>
</dbReference>
<name>A0A448MZK4_9ACTN</name>
<evidence type="ECO:0000256" key="5">
    <source>
        <dbReference type="ARBA" id="ARBA00022806"/>
    </source>
</evidence>
<dbReference type="GO" id="GO:0009338">
    <property type="term" value="C:exodeoxyribonuclease V complex"/>
    <property type="evidence" value="ECO:0007669"/>
    <property type="project" value="InterPro"/>
</dbReference>
<dbReference type="CDD" id="cd17933">
    <property type="entry name" value="DEXSc_RecD-like"/>
    <property type="match status" value="1"/>
</dbReference>
<dbReference type="InterPro" id="IPR006344">
    <property type="entry name" value="RecD"/>
</dbReference>
<dbReference type="EMBL" id="LR134406">
    <property type="protein sequence ID" value="VEH70585.1"/>
    <property type="molecule type" value="Genomic_DNA"/>
</dbReference>
<dbReference type="GO" id="GO:0043139">
    <property type="term" value="F:5'-3' DNA helicase activity"/>
    <property type="evidence" value="ECO:0007669"/>
    <property type="project" value="UniProtKB-UniRule"/>
</dbReference>
<reference evidence="15 16" key="1">
    <citation type="submission" date="2018-12" db="EMBL/GenBank/DDBJ databases">
        <authorList>
            <consortium name="Pathogen Informatics"/>
        </authorList>
    </citation>
    <scope>NUCLEOTIDE SEQUENCE [LARGE SCALE GENOMIC DNA]</scope>
    <source>
        <strain evidence="15 16">NCTC12967</strain>
    </source>
</reference>
<dbReference type="InterPro" id="IPR050534">
    <property type="entry name" value="Coronavir_polyprotein_1ab"/>
</dbReference>
<keyword evidence="7" id="KW-0067">ATP-binding</keyword>
<keyword evidence="2" id="KW-0547">Nucleotide-binding</keyword>
<comment type="subunit">
    <text evidence="11">Heterotrimer of RecB, RecC and RecD. All subunits contribute to DNA-binding.</text>
</comment>
<dbReference type="PANTHER" id="PTHR43788">
    <property type="entry name" value="DNA2/NAM7 HELICASE FAMILY MEMBER"/>
    <property type="match status" value="1"/>
</dbReference>
<evidence type="ECO:0000256" key="11">
    <source>
        <dbReference type="HAMAP-Rule" id="MF_01487"/>
    </source>
</evidence>
<evidence type="ECO:0000256" key="4">
    <source>
        <dbReference type="ARBA" id="ARBA00022801"/>
    </source>
</evidence>
<evidence type="ECO:0000259" key="14">
    <source>
        <dbReference type="Pfam" id="PF21185"/>
    </source>
</evidence>
<evidence type="ECO:0000256" key="7">
    <source>
        <dbReference type="ARBA" id="ARBA00022840"/>
    </source>
</evidence>
<dbReference type="Pfam" id="PF13538">
    <property type="entry name" value="UvrD_C_2"/>
    <property type="match status" value="1"/>
</dbReference>
<keyword evidence="6 11" id="KW-0269">Exonuclease</keyword>
<dbReference type="Gene3D" id="1.10.10.1020">
    <property type="entry name" value="RecBCD complex, subunit RecD, N-terminal domain"/>
    <property type="match status" value="1"/>
</dbReference>
<dbReference type="RefSeq" id="WP_073969928.1">
    <property type="nucleotide sequence ID" value="NZ_LR134406.1"/>
</dbReference>
<feature type="domain" description="RecBCD enzyme subunit RecD N-terminal" evidence="14">
    <location>
        <begin position="19"/>
        <end position="124"/>
    </location>
</feature>
<evidence type="ECO:0000313" key="16">
    <source>
        <dbReference type="Proteomes" id="UP000273044"/>
    </source>
</evidence>
<feature type="region of interest" description="Disordered" evidence="12">
    <location>
        <begin position="143"/>
        <end position="163"/>
    </location>
</feature>
<keyword evidence="16" id="KW-1185">Reference proteome</keyword>
<dbReference type="Pfam" id="PF21185">
    <property type="entry name" value="RecD_N"/>
    <property type="match status" value="1"/>
</dbReference>